<keyword evidence="2" id="KW-1185">Reference proteome</keyword>
<dbReference type="Proteomes" id="UP001161405">
    <property type="component" value="Unassembled WGS sequence"/>
</dbReference>
<proteinExistence type="predicted"/>
<reference evidence="1" key="2">
    <citation type="submission" date="2023-01" db="EMBL/GenBank/DDBJ databases">
        <title>Draft genome sequence of Maritalea porphyrae strain NBRC 107169.</title>
        <authorList>
            <person name="Sun Q."/>
            <person name="Mori K."/>
        </authorList>
    </citation>
    <scope>NUCLEOTIDE SEQUENCE</scope>
    <source>
        <strain evidence="1">NBRC 107169</strain>
    </source>
</reference>
<gene>
    <name evidence="1" type="ORF">GCM10007879_15210</name>
</gene>
<evidence type="ECO:0000313" key="2">
    <source>
        <dbReference type="Proteomes" id="UP001161405"/>
    </source>
</evidence>
<evidence type="ECO:0008006" key="3">
    <source>
        <dbReference type="Google" id="ProtNLM"/>
    </source>
</evidence>
<sequence length="370" mass="42333">MDIKLSTVRLNSNSDVKRLPRSPNRIRPEKFIGNFDAQTLYFDCFYSNDGGEVLCIGPAPTNLKKYYKRATYRALPSGHDVKAKHFFSLSVMSTRLQNVPIGTTHIEMCFANENFQIQVQPSLSNEFSNENILFTLSKNNDLAWIKYWADYHVRHHGVSAIVFFDNGSNAYNVDAIHSCLADIPGLEKTCVISVPYPYGYKDDILKVNPYWPQFLQVSCMSIVLRRIGVHANSIVNLDIDELAVSDGQICSLVKSTDIGILSMKGVWIEPIAEEGSDQVDHRSFSTVKKNPEESYVSAGKWVIDPSRKWLAKHNVFPYMHWIEGRPLLGRRYIGNAHFLHFKAINTGWKVNRHKPQLFDDLIHEKQPIKW</sequence>
<evidence type="ECO:0000313" key="1">
    <source>
        <dbReference type="EMBL" id="GLQ17272.1"/>
    </source>
</evidence>
<dbReference type="EMBL" id="BSNI01000002">
    <property type="protein sequence ID" value="GLQ17272.1"/>
    <property type="molecule type" value="Genomic_DNA"/>
</dbReference>
<dbReference type="RefSeq" id="WP_284363280.1">
    <property type="nucleotide sequence ID" value="NZ_BSNI01000002.1"/>
</dbReference>
<accession>A0ABQ5UTH5</accession>
<protein>
    <recommendedName>
        <fullName evidence="3">Glycosyltransferase family 92 protein</fullName>
    </recommendedName>
</protein>
<comment type="caution">
    <text evidence="1">The sequence shown here is derived from an EMBL/GenBank/DDBJ whole genome shotgun (WGS) entry which is preliminary data.</text>
</comment>
<organism evidence="1 2">
    <name type="scientific">Maritalea porphyrae</name>
    <dbReference type="NCBI Taxonomy" id="880732"/>
    <lineage>
        <taxon>Bacteria</taxon>
        <taxon>Pseudomonadati</taxon>
        <taxon>Pseudomonadota</taxon>
        <taxon>Alphaproteobacteria</taxon>
        <taxon>Hyphomicrobiales</taxon>
        <taxon>Devosiaceae</taxon>
        <taxon>Maritalea</taxon>
    </lineage>
</organism>
<reference evidence="1" key="1">
    <citation type="journal article" date="2014" name="Int. J. Syst. Evol. Microbiol.">
        <title>Complete genome of a new Firmicutes species belonging to the dominant human colonic microbiota ('Ruminococcus bicirculans') reveals two chromosomes and a selective capacity to utilize plant glucans.</title>
        <authorList>
            <consortium name="NISC Comparative Sequencing Program"/>
            <person name="Wegmann U."/>
            <person name="Louis P."/>
            <person name="Goesmann A."/>
            <person name="Henrissat B."/>
            <person name="Duncan S.H."/>
            <person name="Flint H.J."/>
        </authorList>
    </citation>
    <scope>NUCLEOTIDE SEQUENCE</scope>
    <source>
        <strain evidence="1">NBRC 107169</strain>
    </source>
</reference>
<name>A0ABQ5UTH5_9HYPH</name>